<evidence type="ECO:0000256" key="5">
    <source>
        <dbReference type="ARBA" id="ARBA00023186"/>
    </source>
</evidence>
<organism evidence="9 10">
    <name type="scientific">Dactylosporangium cerinum</name>
    <dbReference type="NCBI Taxonomy" id="1434730"/>
    <lineage>
        <taxon>Bacteria</taxon>
        <taxon>Bacillati</taxon>
        <taxon>Actinomycetota</taxon>
        <taxon>Actinomycetes</taxon>
        <taxon>Micromonosporales</taxon>
        <taxon>Micromonosporaceae</taxon>
        <taxon>Dactylosporangium</taxon>
    </lineage>
</organism>
<evidence type="ECO:0000256" key="7">
    <source>
        <dbReference type="SAM" id="MobiDB-lite"/>
    </source>
</evidence>
<evidence type="ECO:0000256" key="6">
    <source>
        <dbReference type="RuleBase" id="RU003322"/>
    </source>
</evidence>
<dbReference type="PROSITE" id="PS01036">
    <property type="entry name" value="HSP70_3"/>
    <property type="match status" value="1"/>
</dbReference>
<accession>A0ABV9WC24</accession>
<evidence type="ECO:0000256" key="3">
    <source>
        <dbReference type="ARBA" id="ARBA00022840"/>
    </source>
</evidence>
<feature type="compositionally biased region" description="Low complexity" evidence="7">
    <location>
        <begin position="433"/>
        <end position="466"/>
    </location>
</feature>
<gene>
    <name evidence="9" type="ORF">ACFPIJ_44360</name>
</gene>
<dbReference type="InterPro" id="IPR018181">
    <property type="entry name" value="Heat_shock_70_CS"/>
</dbReference>
<dbReference type="Gene3D" id="3.90.640.10">
    <property type="entry name" value="Actin, Chain A, domain 4"/>
    <property type="match status" value="1"/>
</dbReference>
<comment type="similarity">
    <text evidence="1 6">Belongs to the heat shock protein 70 family.</text>
</comment>
<comment type="caution">
    <text evidence="9">The sequence shown here is derived from an EMBL/GenBank/DDBJ whole genome shotgun (WGS) entry which is preliminary data.</text>
</comment>
<keyword evidence="5" id="KW-0143">Chaperone</keyword>
<reference evidence="10" key="1">
    <citation type="journal article" date="2019" name="Int. J. Syst. Evol. Microbiol.">
        <title>The Global Catalogue of Microorganisms (GCM) 10K type strain sequencing project: providing services to taxonomists for standard genome sequencing and annotation.</title>
        <authorList>
            <consortium name="The Broad Institute Genomics Platform"/>
            <consortium name="The Broad Institute Genome Sequencing Center for Infectious Disease"/>
            <person name="Wu L."/>
            <person name="Ma J."/>
        </authorList>
    </citation>
    <scope>NUCLEOTIDE SEQUENCE [LARGE SCALE GENOMIC DNA]</scope>
    <source>
        <strain evidence="10">CGMCC 4.7152</strain>
    </source>
</reference>
<evidence type="ECO:0000256" key="4">
    <source>
        <dbReference type="ARBA" id="ARBA00023016"/>
    </source>
</evidence>
<dbReference type="PANTHER" id="PTHR19375">
    <property type="entry name" value="HEAT SHOCK PROTEIN 70KDA"/>
    <property type="match status" value="1"/>
</dbReference>
<dbReference type="RefSeq" id="WP_380125108.1">
    <property type="nucleotide sequence ID" value="NZ_JBHSIU010000066.1"/>
</dbReference>
<dbReference type="SUPFAM" id="SSF53067">
    <property type="entry name" value="Actin-like ATPase domain"/>
    <property type="match status" value="2"/>
</dbReference>
<keyword evidence="2 6" id="KW-0547">Nucleotide-binding</keyword>
<evidence type="ECO:0000313" key="10">
    <source>
        <dbReference type="Proteomes" id="UP001595912"/>
    </source>
</evidence>
<feature type="region of interest" description="Disordered" evidence="7">
    <location>
        <begin position="401"/>
        <end position="466"/>
    </location>
</feature>
<dbReference type="InterPro" id="IPR043129">
    <property type="entry name" value="ATPase_NBD"/>
</dbReference>
<evidence type="ECO:0000313" key="9">
    <source>
        <dbReference type="EMBL" id="MFC5004848.1"/>
    </source>
</evidence>
<dbReference type="Pfam" id="PF00012">
    <property type="entry name" value="HSP70"/>
    <property type="match status" value="1"/>
</dbReference>
<dbReference type="InterPro" id="IPR013126">
    <property type="entry name" value="Hsp_70_fam"/>
</dbReference>
<keyword evidence="10" id="KW-1185">Reference proteome</keyword>
<sequence length="568" mass="59611">MSAQLAIDYGTSNTVALLRWPEGRVQPILFDSSPLLSSAVYAEVDGRLLTGRDATRAARLDPARFEPNPKRRVDDTDVLLGDTTVAVVDLIAATLRRVNDEAVRALGQRPQTIVVTHPVAWGPARRSVLTDACEAAGLGRVDLVPESVAAATNFAVADGGKVDDGQVVVVYDLGAGTFDASVVRRTGDGFETLAYRGVDDLGGLDLDALVVAHAGAAVTADEAGAWRAVTEPTDTDGQRQHRLLWDDAREAKETLSRQPSTAFHIGALRRDVLLTRTEFESAARPLLAQTVAVTEATIRESRSPVERIAGVFLVGGGSRIPLVATMLHQAIGVAPVLLEQPELVVAQGALSTVTPRGDAAPVRSGAAVAAPSAIPAADRLVPLSPAAAAAPVAASVTAPVAAPAGGDEDWSASEAADAGDPDWPEDPAPLRAPEPAARRTPSQRTAPRVTPRMPARPAAPTGPAPDRASRIRWFAFPAFSFLVALVCFTQEVKYGAIVLGIPTLPTLIAAAIGAWRDERRGVATPPWVQALVIFLTGVTVSPLLLAAAPVTLIVVVVWQVRKRRRAAP</sequence>
<evidence type="ECO:0000256" key="1">
    <source>
        <dbReference type="ARBA" id="ARBA00007381"/>
    </source>
</evidence>
<keyword evidence="8" id="KW-0472">Membrane</keyword>
<dbReference type="Proteomes" id="UP001595912">
    <property type="component" value="Unassembled WGS sequence"/>
</dbReference>
<feature type="transmembrane region" description="Helical" evidence="8">
    <location>
        <begin position="527"/>
        <end position="558"/>
    </location>
</feature>
<feature type="compositionally biased region" description="Acidic residues" evidence="7">
    <location>
        <begin position="406"/>
        <end position="425"/>
    </location>
</feature>
<feature type="transmembrane region" description="Helical" evidence="8">
    <location>
        <begin position="471"/>
        <end position="489"/>
    </location>
</feature>
<protein>
    <submittedName>
        <fullName evidence="9">Hsp70 family protein</fullName>
    </submittedName>
</protein>
<dbReference type="Gene3D" id="3.30.420.40">
    <property type="match status" value="2"/>
</dbReference>
<keyword evidence="8" id="KW-1133">Transmembrane helix</keyword>
<dbReference type="PRINTS" id="PR00301">
    <property type="entry name" value="HEATSHOCK70"/>
</dbReference>
<feature type="transmembrane region" description="Helical" evidence="8">
    <location>
        <begin position="496"/>
        <end position="515"/>
    </location>
</feature>
<evidence type="ECO:0000256" key="8">
    <source>
        <dbReference type="SAM" id="Phobius"/>
    </source>
</evidence>
<keyword evidence="3 6" id="KW-0067">ATP-binding</keyword>
<evidence type="ECO:0000256" key="2">
    <source>
        <dbReference type="ARBA" id="ARBA00022741"/>
    </source>
</evidence>
<keyword evidence="4" id="KW-0346">Stress response</keyword>
<keyword evidence="8" id="KW-0812">Transmembrane</keyword>
<dbReference type="EMBL" id="JBHSIU010000066">
    <property type="protein sequence ID" value="MFC5004848.1"/>
    <property type="molecule type" value="Genomic_DNA"/>
</dbReference>
<proteinExistence type="inferred from homology"/>
<name>A0ABV9WC24_9ACTN</name>